<organism evidence="2 3">
    <name type="scientific">Pseudoneurospora amorphoporcata</name>
    <dbReference type="NCBI Taxonomy" id="241081"/>
    <lineage>
        <taxon>Eukaryota</taxon>
        <taxon>Fungi</taxon>
        <taxon>Dikarya</taxon>
        <taxon>Ascomycota</taxon>
        <taxon>Pezizomycotina</taxon>
        <taxon>Sordariomycetes</taxon>
        <taxon>Sordariomycetidae</taxon>
        <taxon>Sordariales</taxon>
        <taxon>Sordariaceae</taxon>
        <taxon>Pseudoneurospora</taxon>
    </lineage>
</organism>
<dbReference type="EMBL" id="MU859273">
    <property type="protein sequence ID" value="KAK3948279.1"/>
    <property type="molecule type" value="Genomic_DNA"/>
</dbReference>
<dbReference type="Proteomes" id="UP001303222">
    <property type="component" value="Unassembled WGS sequence"/>
</dbReference>
<comment type="caution">
    <text evidence="2">The sequence shown here is derived from an EMBL/GenBank/DDBJ whole genome shotgun (WGS) entry which is preliminary data.</text>
</comment>
<accession>A0AAN6NLY2</accession>
<name>A0AAN6NLY2_9PEZI</name>
<feature type="compositionally biased region" description="Basic and acidic residues" evidence="1">
    <location>
        <begin position="117"/>
        <end position="126"/>
    </location>
</feature>
<reference evidence="2" key="2">
    <citation type="submission" date="2023-06" db="EMBL/GenBank/DDBJ databases">
        <authorList>
            <consortium name="Lawrence Berkeley National Laboratory"/>
            <person name="Mondo S.J."/>
            <person name="Hensen N."/>
            <person name="Bonometti L."/>
            <person name="Westerberg I."/>
            <person name="Brannstrom I.O."/>
            <person name="Guillou S."/>
            <person name="Cros-Aarteil S."/>
            <person name="Calhoun S."/>
            <person name="Haridas S."/>
            <person name="Kuo A."/>
            <person name="Pangilinan J."/>
            <person name="Riley R."/>
            <person name="Labutti K."/>
            <person name="Andreopoulos B."/>
            <person name="Lipzen A."/>
            <person name="Chen C."/>
            <person name="Yanf M."/>
            <person name="Daum C."/>
            <person name="Ng V."/>
            <person name="Clum A."/>
            <person name="Steindorff A."/>
            <person name="Ohm R."/>
            <person name="Martin F."/>
            <person name="Silar P."/>
            <person name="Natvig D."/>
            <person name="Lalanne C."/>
            <person name="Gautier V."/>
            <person name="Ament-Velasquez S.L."/>
            <person name="Kruys A."/>
            <person name="Hutchinson M.I."/>
            <person name="Powell A.J."/>
            <person name="Barry K."/>
            <person name="Miller A.N."/>
            <person name="Grigoriev I.V."/>
            <person name="Debuchy R."/>
            <person name="Gladieux P."/>
            <person name="Thoren M.H."/>
            <person name="Johannesson H."/>
        </authorList>
    </citation>
    <scope>NUCLEOTIDE SEQUENCE</scope>
    <source>
        <strain evidence="2">CBS 626.80</strain>
    </source>
</reference>
<evidence type="ECO:0000313" key="3">
    <source>
        <dbReference type="Proteomes" id="UP001303222"/>
    </source>
</evidence>
<sequence length="196" mass="22381">MAERCLRRKDKEFIETLWAGFMAYSGYLDRWQDTAEWCKEHQPLYDDKPQLDHQSTYPADPKTAVVRPATMKHRYPPSSNLPPPQPSLQDEENLKRFYRLWGLPDDEAPSYFGHGSKKADREDRNKQNTSSTYSDLFAERAIMYTADKTLLITSTNRGFLGSGSPKIRPGDSLAIIRGCCMPIVKCHKTSHGHTGV</sequence>
<gene>
    <name evidence="2" type="ORF">QBC32DRAFT_317973</name>
</gene>
<proteinExistence type="predicted"/>
<keyword evidence="3" id="KW-1185">Reference proteome</keyword>
<protein>
    <submittedName>
        <fullName evidence="2">Uncharacterized protein</fullName>
    </submittedName>
</protein>
<reference evidence="2" key="1">
    <citation type="journal article" date="2023" name="Mol. Phylogenet. Evol.">
        <title>Genome-scale phylogeny and comparative genomics of the fungal order Sordariales.</title>
        <authorList>
            <person name="Hensen N."/>
            <person name="Bonometti L."/>
            <person name="Westerberg I."/>
            <person name="Brannstrom I.O."/>
            <person name="Guillou S."/>
            <person name="Cros-Aarteil S."/>
            <person name="Calhoun S."/>
            <person name="Haridas S."/>
            <person name="Kuo A."/>
            <person name="Mondo S."/>
            <person name="Pangilinan J."/>
            <person name="Riley R."/>
            <person name="LaButti K."/>
            <person name="Andreopoulos B."/>
            <person name="Lipzen A."/>
            <person name="Chen C."/>
            <person name="Yan M."/>
            <person name="Daum C."/>
            <person name="Ng V."/>
            <person name="Clum A."/>
            <person name="Steindorff A."/>
            <person name="Ohm R.A."/>
            <person name="Martin F."/>
            <person name="Silar P."/>
            <person name="Natvig D.O."/>
            <person name="Lalanne C."/>
            <person name="Gautier V."/>
            <person name="Ament-Velasquez S.L."/>
            <person name="Kruys A."/>
            <person name="Hutchinson M.I."/>
            <person name="Powell A.J."/>
            <person name="Barry K."/>
            <person name="Miller A.N."/>
            <person name="Grigoriev I.V."/>
            <person name="Debuchy R."/>
            <person name="Gladieux P."/>
            <person name="Hiltunen Thoren M."/>
            <person name="Johannesson H."/>
        </authorList>
    </citation>
    <scope>NUCLEOTIDE SEQUENCE</scope>
    <source>
        <strain evidence="2">CBS 626.80</strain>
    </source>
</reference>
<feature type="region of interest" description="Disordered" evidence="1">
    <location>
        <begin position="111"/>
        <end position="131"/>
    </location>
</feature>
<dbReference type="AlphaFoldDB" id="A0AAN6NLY2"/>
<evidence type="ECO:0000313" key="2">
    <source>
        <dbReference type="EMBL" id="KAK3948279.1"/>
    </source>
</evidence>
<evidence type="ECO:0000256" key="1">
    <source>
        <dbReference type="SAM" id="MobiDB-lite"/>
    </source>
</evidence>